<dbReference type="InterPro" id="IPR036568">
    <property type="entry name" value="GGCT-like_sf"/>
</dbReference>
<dbReference type="RefSeq" id="XP_033650203.1">
    <property type="nucleotide sequence ID" value="XM_033799195.1"/>
</dbReference>
<evidence type="ECO:0000313" key="6">
    <source>
        <dbReference type="Proteomes" id="UP000800097"/>
    </source>
</evidence>
<dbReference type="Proteomes" id="UP000800097">
    <property type="component" value="Unassembled WGS sequence"/>
</dbReference>
<dbReference type="OrthoDB" id="1044435at2759"/>
<dbReference type="Gene3D" id="3.10.490.10">
    <property type="entry name" value="Gamma-glutamyl cyclotransferase-like"/>
    <property type="match status" value="1"/>
</dbReference>
<dbReference type="InterPro" id="IPR013024">
    <property type="entry name" value="GGCT-like"/>
</dbReference>
<keyword evidence="2" id="KW-0808">Transferase</keyword>
<keyword evidence="6" id="KW-1185">Reference proteome</keyword>
<dbReference type="EMBL" id="ML986518">
    <property type="protein sequence ID" value="KAF2272664.1"/>
    <property type="molecule type" value="Genomic_DNA"/>
</dbReference>
<protein>
    <recommendedName>
        <fullName evidence="3">Putative gamma-glutamylcyclotransferase</fullName>
    </recommendedName>
</protein>
<gene>
    <name evidence="5" type="ORF">EI97DRAFT_436750</name>
</gene>
<dbReference type="InterPro" id="IPR009288">
    <property type="entry name" value="AIG2-like_dom"/>
</dbReference>
<evidence type="ECO:0000256" key="3">
    <source>
        <dbReference type="ARBA" id="ARBA00030602"/>
    </source>
</evidence>
<dbReference type="PANTHER" id="PTHR31544">
    <property type="entry name" value="AIG2-LIKE PROTEIN D"/>
    <property type="match status" value="1"/>
</dbReference>
<evidence type="ECO:0000259" key="4">
    <source>
        <dbReference type="Pfam" id="PF06094"/>
    </source>
</evidence>
<proteinExistence type="inferred from homology"/>
<evidence type="ECO:0000313" key="5">
    <source>
        <dbReference type="EMBL" id="KAF2272664.1"/>
    </source>
</evidence>
<sequence>MTHTAFFYGTLMATPVLHRVIHNPTIPSSLLPTLTTRPAILQNHTRHRVRHADYPAVVPSDDQGACVRGVLVSGLSDADIWRLDVFEGEEYERRRVRVRVLDGGEEEGEGEEVDAETYIWIAGAERLEPQEWDFDEFVREKMRRWVGGSEEERDSGFKDVDDAVAALQNDPTGGRGFNGQITRALENGSEAGKTMIRSAV</sequence>
<evidence type="ECO:0000256" key="2">
    <source>
        <dbReference type="ARBA" id="ARBA00022679"/>
    </source>
</evidence>
<evidence type="ECO:0000256" key="1">
    <source>
        <dbReference type="ARBA" id="ARBA00008861"/>
    </source>
</evidence>
<organism evidence="5 6">
    <name type="scientific">Westerdykella ornata</name>
    <dbReference type="NCBI Taxonomy" id="318751"/>
    <lineage>
        <taxon>Eukaryota</taxon>
        <taxon>Fungi</taxon>
        <taxon>Dikarya</taxon>
        <taxon>Ascomycota</taxon>
        <taxon>Pezizomycotina</taxon>
        <taxon>Dothideomycetes</taxon>
        <taxon>Pleosporomycetidae</taxon>
        <taxon>Pleosporales</taxon>
        <taxon>Sporormiaceae</taxon>
        <taxon>Westerdykella</taxon>
    </lineage>
</organism>
<dbReference type="AlphaFoldDB" id="A0A6A6J8Y3"/>
<accession>A0A6A6J8Y3</accession>
<comment type="similarity">
    <text evidence="1">Belongs to the gamma-glutamylcyclotransferase family.</text>
</comment>
<dbReference type="InterPro" id="IPR045038">
    <property type="entry name" value="AIG2-like"/>
</dbReference>
<feature type="domain" description="Gamma-glutamylcyclotransferase AIG2-like" evidence="4">
    <location>
        <begin position="6"/>
        <end position="133"/>
    </location>
</feature>
<dbReference type="CDD" id="cd06661">
    <property type="entry name" value="GGCT_like"/>
    <property type="match status" value="1"/>
</dbReference>
<dbReference type="Pfam" id="PF06094">
    <property type="entry name" value="GGACT"/>
    <property type="match status" value="1"/>
</dbReference>
<dbReference type="GeneID" id="54552370"/>
<dbReference type="SUPFAM" id="SSF110857">
    <property type="entry name" value="Gamma-glutamyl cyclotransferase-like"/>
    <property type="match status" value="1"/>
</dbReference>
<reference evidence="5" key="1">
    <citation type="journal article" date="2020" name="Stud. Mycol.">
        <title>101 Dothideomycetes genomes: a test case for predicting lifestyles and emergence of pathogens.</title>
        <authorList>
            <person name="Haridas S."/>
            <person name="Albert R."/>
            <person name="Binder M."/>
            <person name="Bloem J."/>
            <person name="Labutti K."/>
            <person name="Salamov A."/>
            <person name="Andreopoulos B."/>
            <person name="Baker S."/>
            <person name="Barry K."/>
            <person name="Bills G."/>
            <person name="Bluhm B."/>
            <person name="Cannon C."/>
            <person name="Castanera R."/>
            <person name="Culley D."/>
            <person name="Daum C."/>
            <person name="Ezra D."/>
            <person name="Gonzalez J."/>
            <person name="Henrissat B."/>
            <person name="Kuo A."/>
            <person name="Liang C."/>
            <person name="Lipzen A."/>
            <person name="Lutzoni F."/>
            <person name="Magnuson J."/>
            <person name="Mondo S."/>
            <person name="Nolan M."/>
            <person name="Ohm R."/>
            <person name="Pangilinan J."/>
            <person name="Park H.-J."/>
            <person name="Ramirez L."/>
            <person name="Alfaro M."/>
            <person name="Sun H."/>
            <person name="Tritt A."/>
            <person name="Yoshinaga Y."/>
            <person name="Zwiers L.-H."/>
            <person name="Turgeon B."/>
            <person name="Goodwin S."/>
            <person name="Spatafora J."/>
            <person name="Crous P."/>
            <person name="Grigoriev I."/>
        </authorList>
    </citation>
    <scope>NUCLEOTIDE SEQUENCE</scope>
    <source>
        <strain evidence="5">CBS 379.55</strain>
    </source>
</reference>
<name>A0A6A6J8Y3_WESOR</name>
<dbReference type="PANTHER" id="PTHR31544:SF2">
    <property type="entry name" value="AIG2-LIKE PROTEIN D"/>
    <property type="match status" value="1"/>
</dbReference>
<dbReference type="GO" id="GO:0016740">
    <property type="term" value="F:transferase activity"/>
    <property type="evidence" value="ECO:0007669"/>
    <property type="project" value="UniProtKB-KW"/>
</dbReference>